<protein>
    <submittedName>
        <fullName evidence="6">WD40 repeat-like protein</fullName>
    </submittedName>
</protein>
<reference evidence="7 8" key="1">
    <citation type="journal article" date="2011" name="Proc. Natl. Acad. Sci. U.S.A.">
        <title>Comparative genomics of xylose-fermenting fungi for enhanced biofuel production.</title>
        <authorList>
            <person name="Wohlbach D.J."/>
            <person name="Kuo A."/>
            <person name="Sato T.K."/>
            <person name="Potts K.M."/>
            <person name="Salamov A.A."/>
            <person name="LaButti K.M."/>
            <person name="Sun H."/>
            <person name="Clum A."/>
            <person name="Pangilinan J.L."/>
            <person name="Lindquist E.A."/>
            <person name="Lucas S."/>
            <person name="Lapidus A."/>
            <person name="Jin M."/>
            <person name="Gunawan C."/>
            <person name="Balan V."/>
            <person name="Dale B.E."/>
            <person name="Jeffries T.W."/>
            <person name="Zinkel R."/>
            <person name="Barry K.W."/>
            <person name="Grigoriev I.V."/>
            <person name="Gasch A.P."/>
        </authorList>
    </citation>
    <scope>NUCLEOTIDE SEQUENCE [LARGE SCALE GENOMIC DNA]</scope>
    <source>
        <strain evidence="7">ATCC 10573</strain>
        <strain evidence="8">ATCC 10573 / BCRC 21748 / CBS 615 / JCM 9827 / NBRC 10315 / NRRL Y-1498 / VKM Y-70</strain>
    </source>
</reference>
<keyword evidence="8" id="KW-1185">Reference proteome</keyword>
<feature type="repeat" description="WD" evidence="5">
    <location>
        <begin position="434"/>
        <end position="468"/>
    </location>
</feature>
<dbReference type="PANTHER" id="PTHR22846">
    <property type="entry name" value="WD40 REPEAT PROTEIN"/>
    <property type="match status" value="1"/>
</dbReference>
<dbReference type="InterPro" id="IPR045183">
    <property type="entry name" value="Ebi-like"/>
</dbReference>
<dbReference type="Pfam" id="PF00400">
    <property type="entry name" value="WD40"/>
    <property type="match status" value="3"/>
</dbReference>
<dbReference type="eggNOG" id="KOG0273">
    <property type="taxonomic scope" value="Eukaryota"/>
</dbReference>
<dbReference type="SMART" id="SM00667">
    <property type="entry name" value="LisH"/>
    <property type="match status" value="1"/>
</dbReference>
<dbReference type="HOGENOM" id="CLU_007609_1_1_1"/>
<evidence type="ECO:0000313" key="6">
    <source>
        <dbReference type="EMBL" id="EGV62562.1"/>
    </source>
</evidence>
<evidence type="ECO:0000256" key="1">
    <source>
        <dbReference type="ARBA" id="ARBA00004123"/>
    </source>
</evidence>
<proteinExistence type="predicted"/>
<evidence type="ECO:0000313" key="7">
    <source>
        <dbReference type="EMBL" id="EGV62563.1"/>
    </source>
</evidence>
<dbReference type="Pfam" id="PF08513">
    <property type="entry name" value="LisH"/>
    <property type="match status" value="1"/>
</dbReference>
<dbReference type="InterPro" id="IPR015943">
    <property type="entry name" value="WD40/YVTN_repeat-like_dom_sf"/>
</dbReference>
<evidence type="ECO:0000256" key="3">
    <source>
        <dbReference type="ARBA" id="ARBA00022737"/>
    </source>
</evidence>
<dbReference type="AlphaFoldDB" id="G3BBK3"/>
<dbReference type="STRING" id="590646.G3BBK3"/>
<dbReference type="SUPFAM" id="SSF50978">
    <property type="entry name" value="WD40 repeat-like"/>
    <property type="match status" value="1"/>
</dbReference>
<keyword evidence="3" id="KW-0677">Repeat</keyword>
<dbReference type="SMART" id="SM00320">
    <property type="entry name" value="WD40"/>
    <property type="match status" value="5"/>
</dbReference>
<dbReference type="InterPro" id="IPR006594">
    <property type="entry name" value="LisH"/>
</dbReference>
<sequence>MSLSSTELNYLVWRYLQESGNELAAYAFDKETSCSEFEKNKATEVFSKIEPGYLVNLVQKGILYSLTEADARDETTRPEILTFFGSLLKEEKFIELSKTLPTTNDADVEMRPAEANGGVKHEISDVFHTQRVSPTIQFDQSSFSKWHPSTNVLAYVKADSSLLISAISGDKIAESAFLKGPGLENVCDLTAVSWSPLGNLIATANLVGDLSLWSPDGRLRNIAKGAIPHEEGTKPEVILDIKWSPNGQYFLTGGSNGKICLWNGSTLKLIQTVTHSSKASSEGWSTCWLDDLRFTVSCKSNTIKVNLIDNSNDFTDANTVIKTIGELRGHEGPASALSFNNASKLLISYSNSDNLIKLWSSNSPASESTVLRDEHKILPVVLLSWFPQELNSDLISVSINGTIRTWSLDKESPTDSVNIFRDDSCYNFDDKEPLKNNGSIVYAAELSPDGKWLALGDDAGRVSIWDVSVSPRCKGIFDQHDFDGSILNAESGNGISFISWNQGSDNLSVSFHGAPSVIINWNA</sequence>
<dbReference type="InterPro" id="IPR036322">
    <property type="entry name" value="WD40_repeat_dom_sf"/>
</dbReference>
<dbReference type="EMBL" id="GL996527">
    <property type="protein sequence ID" value="EGV62562.1"/>
    <property type="molecule type" value="Genomic_DNA"/>
</dbReference>
<dbReference type="GeneID" id="18247679"/>
<comment type="subcellular location">
    <subcellularLocation>
        <location evidence="1">Nucleus</location>
    </subcellularLocation>
</comment>
<organism evidence="8">
    <name type="scientific">Candida tenuis (strain ATCC 10573 / BCRC 21748 / CBS 615 / JCM 9827 / NBRC 10315 / NRRL Y-1498 / VKM Y-70)</name>
    <name type="common">Yeast</name>
    <name type="synonym">Yamadazyma tenuis</name>
    <dbReference type="NCBI Taxonomy" id="590646"/>
    <lineage>
        <taxon>Eukaryota</taxon>
        <taxon>Fungi</taxon>
        <taxon>Dikarya</taxon>
        <taxon>Ascomycota</taxon>
        <taxon>Saccharomycotina</taxon>
        <taxon>Pichiomycetes</taxon>
        <taxon>Debaryomycetaceae</taxon>
        <taxon>Yamadazyma</taxon>
    </lineage>
</organism>
<dbReference type="KEGG" id="cten:18247679"/>
<dbReference type="PROSITE" id="PS50082">
    <property type="entry name" value="WD_REPEATS_2"/>
    <property type="match status" value="3"/>
</dbReference>
<dbReference type="GO" id="GO:0034967">
    <property type="term" value="C:Set3 complex"/>
    <property type="evidence" value="ECO:0007669"/>
    <property type="project" value="TreeGrafter"/>
</dbReference>
<dbReference type="OrthoDB" id="1367865at2759"/>
<feature type="repeat" description="WD" evidence="5">
    <location>
        <begin position="238"/>
        <end position="272"/>
    </location>
</feature>
<dbReference type="PROSITE" id="PS50896">
    <property type="entry name" value="LISH"/>
    <property type="match status" value="1"/>
</dbReference>
<dbReference type="Gene3D" id="1.20.960.30">
    <property type="match status" value="1"/>
</dbReference>
<dbReference type="GO" id="GO:0003714">
    <property type="term" value="F:transcription corepressor activity"/>
    <property type="evidence" value="ECO:0007669"/>
    <property type="project" value="InterPro"/>
</dbReference>
<dbReference type="Proteomes" id="UP000000707">
    <property type="component" value="Unassembled WGS sequence"/>
</dbReference>
<dbReference type="GO" id="GO:0006357">
    <property type="term" value="P:regulation of transcription by RNA polymerase II"/>
    <property type="evidence" value="ECO:0007669"/>
    <property type="project" value="TreeGrafter"/>
</dbReference>
<evidence type="ECO:0000256" key="4">
    <source>
        <dbReference type="ARBA" id="ARBA00023242"/>
    </source>
</evidence>
<accession>G3BBK3</accession>
<dbReference type="Gene3D" id="2.130.10.10">
    <property type="entry name" value="YVTN repeat-like/Quinoprotein amine dehydrogenase"/>
    <property type="match status" value="1"/>
</dbReference>
<evidence type="ECO:0000256" key="2">
    <source>
        <dbReference type="ARBA" id="ARBA00022574"/>
    </source>
</evidence>
<feature type="repeat" description="WD" evidence="5">
    <location>
        <begin position="327"/>
        <end position="369"/>
    </location>
</feature>
<evidence type="ECO:0000256" key="5">
    <source>
        <dbReference type="PROSITE-ProRule" id="PRU00221"/>
    </source>
</evidence>
<keyword evidence="2 5" id="KW-0853">WD repeat</keyword>
<dbReference type="EMBL" id="GL996527">
    <property type="protein sequence ID" value="EGV62563.1"/>
    <property type="molecule type" value="Genomic_DNA"/>
</dbReference>
<keyword evidence="4" id="KW-0539">Nucleus</keyword>
<gene>
    <name evidence="7" type="ORF">CANTEDRAFT_115024</name>
</gene>
<name>G3BBK3_CANTC</name>
<dbReference type="InterPro" id="IPR001680">
    <property type="entry name" value="WD40_rpt"/>
</dbReference>
<dbReference type="PANTHER" id="PTHR22846:SF2">
    <property type="entry name" value="F-BOX-LIKE_WD REPEAT-CONTAINING PROTEIN EBI"/>
    <property type="match status" value="1"/>
</dbReference>
<dbReference type="RefSeq" id="XP_006688733.1">
    <property type="nucleotide sequence ID" value="XM_006688670.1"/>
</dbReference>
<evidence type="ECO:0000313" key="8">
    <source>
        <dbReference type="Proteomes" id="UP000000707"/>
    </source>
</evidence>